<dbReference type="CDD" id="cd02966">
    <property type="entry name" value="TlpA_like_family"/>
    <property type="match status" value="1"/>
</dbReference>
<organism evidence="2 3">
    <name type="scientific">Mesoflavibacter profundi</name>
    <dbReference type="NCBI Taxonomy" id="2708110"/>
    <lineage>
        <taxon>Bacteria</taxon>
        <taxon>Pseudomonadati</taxon>
        <taxon>Bacteroidota</taxon>
        <taxon>Flavobacteriia</taxon>
        <taxon>Flavobacteriales</taxon>
        <taxon>Flavobacteriaceae</taxon>
        <taxon>Mesoflavibacter</taxon>
    </lineage>
</organism>
<gene>
    <name evidence="2" type="ORF">OOZ35_03350</name>
</gene>
<dbReference type="InterPro" id="IPR036249">
    <property type="entry name" value="Thioredoxin-like_sf"/>
</dbReference>
<dbReference type="InterPro" id="IPR013740">
    <property type="entry name" value="Redoxin"/>
</dbReference>
<dbReference type="Pfam" id="PF08534">
    <property type="entry name" value="Redoxin"/>
    <property type="match status" value="1"/>
</dbReference>
<name>A0ABT4RXI0_9FLAO</name>
<proteinExistence type="predicted"/>
<dbReference type="Proteomes" id="UP001149142">
    <property type="component" value="Unassembled WGS sequence"/>
</dbReference>
<sequence>MKKILMCLAGLAIIACKEEPKDYVTFSGKITNPNSDSLYVFQGRNYNKTLKVNEDGTFNDTLKVNTGIYMIYDGNEQTAVYLKNGAEINMTIDTKQFDESVKFTGKGSESSNYLAEKALFQEDLINPGLFDYEKEEFTKEVEKIQSKMNSFLAEREAGLDSLLLANEKSTISQFTPGITGAYEQQKMQAEMRAKQFADLIGKPAPNFNFENVKGGKTTLADLKGKYTYIDVWATWCGPCIREIPYLKELEKDMHDKNIQFVSISVDDGRGYKNDAAAAREGWIKMVADKDLGGIQLLSDAGWKADFIQGFKINSIPRFLLLDPKGNVVDADAKRPSSPKLKEYLNGLENM</sequence>
<protein>
    <submittedName>
        <fullName evidence="2">TlpA family protein disulfide reductase</fullName>
    </submittedName>
</protein>
<dbReference type="SUPFAM" id="SSF52833">
    <property type="entry name" value="Thioredoxin-like"/>
    <property type="match status" value="1"/>
</dbReference>
<dbReference type="PROSITE" id="PS51257">
    <property type="entry name" value="PROKAR_LIPOPROTEIN"/>
    <property type="match status" value="1"/>
</dbReference>
<dbReference type="PANTHER" id="PTHR42852:SF17">
    <property type="entry name" value="THIOREDOXIN-LIKE PROTEIN HI_1115"/>
    <property type="match status" value="1"/>
</dbReference>
<accession>A0ABT4RXI0</accession>
<dbReference type="InterPro" id="IPR013766">
    <property type="entry name" value="Thioredoxin_domain"/>
</dbReference>
<feature type="domain" description="Thioredoxin" evidence="1">
    <location>
        <begin position="198"/>
        <end position="350"/>
    </location>
</feature>
<comment type="caution">
    <text evidence="2">The sequence shown here is derived from an EMBL/GenBank/DDBJ whole genome shotgun (WGS) entry which is preliminary data.</text>
</comment>
<dbReference type="PROSITE" id="PS51352">
    <property type="entry name" value="THIOREDOXIN_2"/>
    <property type="match status" value="1"/>
</dbReference>
<dbReference type="RefSeq" id="WP_106688620.1">
    <property type="nucleotide sequence ID" value="NZ_CAXQEU010000016.1"/>
</dbReference>
<evidence type="ECO:0000259" key="1">
    <source>
        <dbReference type="PROSITE" id="PS51352"/>
    </source>
</evidence>
<dbReference type="EMBL" id="JAPFGC010000002">
    <property type="protein sequence ID" value="MDA0176524.1"/>
    <property type="molecule type" value="Genomic_DNA"/>
</dbReference>
<evidence type="ECO:0000313" key="3">
    <source>
        <dbReference type="Proteomes" id="UP001149142"/>
    </source>
</evidence>
<reference evidence="2" key="1">
    <citation type="submission" date="2022-11" db="EMBL/GenBank/DDBJ databases">
        <title>Refractory cell wall polysaccharides provide important carbon source for microbial heterotrophs in the hadal ocean.</title>
        <authorList>
            <person name="Zhu X."/>
        </authorList>
    </citation>
    <scope>NUCLEOTIDE SEQUENCE</scope>
    <source>
        <strain evidence="2">MTRN7</strain>
    </source>
</reference>
<dbReference type="PANTHER" id="PTHR42852">
    <property type="entry name" value="THIOL:DISULFIDE INTERCHANGE PROTEIN DSBE"/>
    <property type="match status" value="1"/>
</dbReference>
<evidence type="ECO:0000313" key="2">
    <source>
        <dbReference type="EMBL" id="MDA0176524.1"/>
    </source>
</evidence>
<dbReference type="Gene3D" id="3.40.30.10">
    <property type="entry name" value="Glutaredoxin"/>
    <property type="match status" value="1"/>
</dbReference>
<keyword evidence="3" id="KW-1185">Reference proteome</keyword>
<dbReference type="InterPro" id="IPR050553">
    <property type="entry name" value="Thioredoxin_ResA/DsbE_sf"/>
</dbReference>